<accession>A0AC59ZW26</accession>
<protein>
    <submittedName>
        <fullName evidence="1">Uncharacterized protein</fullName>
    </submittedName>
</protein>
<evidence type="ECO:0000313" key="2">
    <source>
        <dbReference type="Proteomes" id="UP001162501"/>
    </source>
</evidence>
<reference evidence="1" key="2">
    <citation type="submission" date="2025-03" db="EMBL/GenBank/DDBJ databases">
        <authorList>
            <consortium name="ELIXIR-Norway"/>
            <consortium name="Elixir Norway"/>
        </authorList>
    </citation>
    <scope>NUCLEOTIDE SEQUENCE</scope>
</reference>
<proteinExistence type="predicted"/>
<organism evidence="1 2">
    <name type="scientific">Rangifer tarandus platyrhynchus</name>
    <name type="common">Svalbard reindeer</name>
    <dbReference type="NCBI Taxonomy" id="3082113"/>
    <lineage>
        <taxon>Eukaryota</taxon>
        <taxon>Metazoa</taxon>
        <taxon>Chordata</taxon>
        <taxon>Craniata</taxon>
        <taxon>Vertebrata</taxon>
        <taxon>Euteleostomi</taxon>
        <taxon>Mammalia</taxon>
        <taxon>Eutheria</taxon>
        <taxon>Laurasiatheria</taxon>
        <taxon>Artiodactyla</taxon>
        <taxon>Ruminantia</taxon>
        <taxon>Pecora</taxon>
        <taxon>Cervidae</taxon>
        <taxon>Odocoileinae</taxon>
        <taxon>Rangifer</taxon>
    </lineage>
</organism>
<dbReference type="EMBL" id="OX596088">
    <property type="protein sequence ID" value="CAN0518579.1"/>
    <property type="molecule type" value="Genomic_DNA"/>
</dbReference>
<sequence length="170" mass="17975">MPGPQGWRTAGWGEGLWTAAFLFLEQVPTSGTQRLLPFPAWKTPSVLPRSGLWSLEEETRSPQGQRPSPGSRVSSGPGQTQGHPGQGSCRLAPVVGKEGVAAPQPTRSQAQPGAVQRGRALGPSVGPATEPLPGNPGSGTKVSSRQQGWAAWRGLARRNAWEKPHPPERS</sequence>
<reference evidence="1" key="1">
    <citation type="submission" date="2023-05" db="EMBL/GenBank/DDBJ databases">
        <authorList>
            <consortium name="ELIXIR-Norway"/>
        </authorList>
    </citation>
    <scope>NUCLEOTIDE SEQUENCE</scope>
</reference>
<name>A0AC59ZW26_RANTA</name>
<dbReference type="Proteomes" id="UP001162501">
    <property type="component" value="Chromosome 4"/>
</dbReference>
<gene>
    <name evidence="1" type="ORF">MRATA1EN22A_LOCUS23743</name>
</gene>
<evidence type="ECO:0000313" key="1">
    <source>
        <dbReference type="EMBL" id="CAN0518579.1"/>
    </source>
</evidence>